<reference evidence="1 2" key="1">
    <citation type="submission" date="2013-04" db="EMBL/GenBank/DDBJ databases">
        <title>Draft genome of the heavy metal tolerant bacterium Lysinibacillus sphaericus strain OT4b.31.</title>
        <authorList>
            <person name="Pena-Montenegro T.D."/>
            <person name="Dussan J."/>
        </authorList>
    </citation>
    <scope>NUCLEOTIDE SEQUENCE [LARGE SCALE GENOMIC DNA]</scope>
    <source>
        <strain evidence="1 2">OT4b.31</strain>
    </source>
</reference>
<dbReference type="AlphaFoldDB" id="R7Z8M0"/>
<dbReference type="OrthoDB" id="8211253at2"/>
<dbReference type="eggNOG" id="COG0470">
    <property type="taxonomic scope" value="Bacteria"/>
</dbReference>
<proteinExistence type="predicted"/>
<evidence type="ECO:0000313" key="1">
    <source>
        <dbReference type="EMBL" id="EON70374.1"/>
    </source>
</evidence>
<evidence type="ECO:0000313" key="2">
    <source>
        <dbReference type="Proteomes" id="UP000013911"/>
    </source>
</evidence>
<dbReference type="Proteomes" id="UP000013911">
    <property type="component" value="Unassembled WGS sequence"/>
</dbReference>
<dbReference type="NCBIfam" id="NF005250">
    <property type="entry name" value="PRK06761.1"/>
    <property type="match status" value="1"/>
</dbReference>
<sequence>MNTKLLIVEGLPGFGKSTAANLLYDILIEKNKNVELFLEGDLDHPADYEGVSCFNKNEFESLLANSGDFKDVINNRVTKRGENYLLPYLKLIKNESELGLSDNLLNTIFEKDIYNLSLDKNIELITQKWAEFAEKAINENKIYIFECCFIQNPVTIGMVKYGEQKEKVINYVITLAKIIEKLNPVLFYIEQDNLEFSFKRAYKERSKEWSTGFIEYYTNQGYGKMKEYNGVEGTIKVLEARRAIEREIYDMLKIKKVKINNSHYETTKYKSMIIEKLNLFEVLD</sequence>
<dbReference type="HOGENOM" id="CLU_083878_0_0_9"/>
<protein>
    <recommendedName>
        <fullName evidence="3">Group-specific protein</fullName>
    </recommendedName>
</protein>
<organism evidence="1 2">
    <name type="scientific">Lysinibacillus sphaericus OT4b.31</name>
    <dbReference type="NCBI Taxonomy" id="1285586"/>
    <lineage>
        <taxon>Bacteria</taxon>
        <taxon>Bacillati</taxon>
        <taxon>Bacillota</taxon>
        <taxon>Bacilli</taxon>
        <taxon>Bacillales</taxon>
        <taxon>Bacillaceae</taxon>
        <taxon>Lysinibacillus</taxon>
    </lineage>
</organism>
<dbReference type="EMBL" id="AQPX01000036">
    <property type="protein sequence ID" value="EON70374.1"/>
    <property type="molecule type" value="Genomic_DNA"/>
</dbReference>
<evidence type="ECO:0008006" key="3">
    <source>
        <dbReference type="Google" id="ProtNLM"/>
    </source>
</evidence>
<accession>R7Z8M0</accession>
<dbReference type="InterPro" id="IPR027417">
    <property type="entry name" value="P-loop_NTPase"/>
</dbReference>
<comment type="caution">
    <text evidence="1">The sequence shown here is derived from an EMBL/GenBank/DDBJ whole genome shotgun (WGS) entry which is preliminary data.</text>
</comment>
<gene>
    <name evidence="1" type="ORF">H131_21722</name>
</gene>
<name>R7Z8M0_LYSSH</name>
<dbReference type="RefSeq" id="WP_010861243.1">
    <property type="nucleotide sequence ID" value="NZ_KB933411.1"/>
</dbReference>
<dbReference type="PATRIC" id="fig|1285586.5.peg.4527"/>
<dbReference type="SUPFAM" id="SSF52540">
    <property type="entry name" value="P-loop containing nucleoside triphosphate hydrolases"/>
    <property type="match status" value="1"/>
</dbReference>